<dbReference type="EMBL" id="JBFALK010000032">
    <property type="protein sequence ID" value="MEV0974569.1"/>
    <property type="molecule type" value="Genomic_DNA"/>
</dbReference>
<dbReference type="Proteomes" id="UP001551675">
    <property type="component" value="Unassembled WGS sequence"/>
</dbReference>
<comment type="caution">
    <text evidence="1">The sequence shown here is derived from an EMBL/GenBank/DDBJ whole genome shotgun (WGS) entry which is preliminary data.</text>
</comment>
<evidence type="ECO:0000313" key="1">
    <source>
        <dbReference type="EMBL" id="MEV0974569.1"/>
    </source>
</evidence>
<sequence length="81" mass="8755">MWEYTAGWLQAKTALPNSTLLQPLEGECADYGIINHASWPNLSTFLLRSSTVRTASVGGCACGATVPSVGWARELSRRAAW</sequence>
<proteinExistence type="predicted"/>
<protein>
    <submittedName>
        <fullName evidence="1">Uncharacterized protein</fullName>
    </submittedName>
</protein>
<dbReference type="RefSeq" id="WP_358141346.1">
    <property type="nucleotide sequence ID" value="NZ_JBFALK010000032.1"/>
</dbReference>
<accession>A0ABV3GSI7</accession>
<reference evidence="1 2" key="1">
    <citation type="submission" date="2024-06" db="EMBL/GenBank/DDBJ databases">
        <title>The Natural Products Discovery Center: Release of the First 8490 Sequenced Strains for Exploring Actinobacteria Biosynthetic Diversity.</title>
        <authorList>
            <person name="Kalkreuter E."/>
            <person name="Kautsar S.A."/>
            <person name="Yang D."/>
            <person name="Bader C.D."/>
            <person name="Teijaro C.N."/>
            <person name="Fluegel L."/>
            <person name="Davis C.M."/>
            <person name="Simpson J.R."/>
            <person name="Lauterbach L."/>
            <person name="Steele A.D."/>
            <person name="Gui C."/>
            <person name="Meng S."/>
            <person name="Li G."/>
            <person name="Viehrig K."/>
            <person name="Ye F."/>
            <person name="Su P."/>
            <person name="Kiefer A.F."/>
            <person name="Nichols A."/>
            <person name="Cepeda A.J."/>
            <person name="Yan W."/>
            <person name="Fan B."/>
            <person name="Jiang Y."/>
            <person name="Adhikari A."/>
            <person name="Zheng C.-J."/>
            <person name="Schuster L."/>
            <person name="Cowan T.M."/>
            <person name="Smanski M.J."/>
            <person name="Chevrette M.G."/>
            <person name="De Carvalho L.P.S."/>
            <person name="Shen B."/>
        </authorList>
    </citation>
    <scope>NUCLEOTIDE SEQUENCE [LARGE SCALE GENOMIC DNA]</scope>
    <source>
        <strain evidence="1 2">NPDC050100</strain>
    </source>
</reference>
<organism evidence="1 2">
    <name type="scientific">Microtetraspora glauca</name>
    <dbReference type="NCBI Taxonomy" id="1996"/>
    <lineage>
        <taxon>Bacteria</taxon>
        <taxon>Bacillati</taxon>
        <taxon>Actinomycetota</taxon>
        <taxon>Actinomycetes</taxon>
        <taxon>Streptosporangiales</taxon>
        <taxon>Streptosporangiaceae</taxon>
        <taxon>Microtetraspora</taxon>
    </lineage>
</organism>
<name>A0ABV3GSI7_MICGL</name>
<gene>
    <name evidence="1" type="ORF">AB0I59_38755</name>
</gene>
<evidence type="ECO:0000313" key="2">
    <source>
        <dbReference type="Proteomes" id="UP001551675"/>
    </source>
</evidence>
<keyword evidence="2" id="KW-1185">Reference proteome</keyword>